<organism evidence="2">
    <name type="scientific">Salmonella enterica subsp. salamae</name>
    <dbReference type="NCBI Taxonomy" id="59202"/>
    <lineage>
        <taxon>Bacteria</taxon>
        <taxon>Pseudomonadati</taxon>
        <taxon>Pseudomonadota</taxon>
        <taxon>Gammaproteobacteria</taxon>
        <taxon>Enterobacterales</taxon>
        <taxon>Enterobacteriaceae</taxon>
        <taxon>Salmonella</taxon>
    </lineage>
</organism>
<feature type="transmembrane region" description="Helical" evidence="1">
    <location>
        <begin position="6"/>
        <end position="26"/>
    </location>
</feature>
<sequence>MTKDIISLISPVVAGLFTIATAFLAWKLNSKLNKNNIEKEQKNIRRQETIQLYTDIYIIFEKSINQVRNHEEFSLYDSFTKLNARIHLLAPDELCHLYFDACEAFTEWSELFKKSSPPRTKIGDKVIMTFQSPDPTQKYKEHEKQAYEMLMDKIQNLTKNMKINLSINIDETM</sequence>
<comment type="caution">
    <text evidence="2">The sequence shown here is derived from an EMBL/GenBank/DDBJ whole genome shotgun (WGS) entry which is preliminary data.</text>
</comment>
<protein>
    <submittedName>
        <fullName evidence="2">Uncharacterized protein</fullName>
    </submittedName>
</protein>
<dbReference type="Proteomes" id="UP000839746">
    <property type="component" value="Unassembled WGS sequence"/>
</dbReference>
<keyword evidence="1" id="KW-1133">Transmembrane helix</keyword>
<dbReference type="EMBL" id="AAILSQ010000005">
    <property type="protein sequence ID" value="ECF6050740.1"/>
    <property type="molecule type" value="Genomic_DNA"/>
</dbReference>
<proteinExistence type="predicted"/>
<evidence type="ECO:0000256" key="1">
    <source>
        <dbReference type="SAM" id="Phobius"/>
    </source>
</evidence>
<accession>A0A5Y2RZR0</accession>
<dbReference type="AlphaFoldDB" id="A0A5Y2RZR0"/>
<keyword evidence="1" id="KW-0812">Transmembrane</keyword>
<name>A0A5Y2RZR0_SALER</name>
<gene>
    <name evidence="2" type="ORF">FNN84_05935</name>
</gene>
<evidence type="ECO:0000313" key="2">
    <source>
        <dbReference type="EMBL" id="ECF6050740.1"/>
    </source>
</evidence>
<reference evidence="2" key="1">
    <citation type="submission" date="2019-07" db="EMBL/GenBank/DDBJ databases">
        <authorList>
            <person name="Ashton P.M."/>
            <person name="Dallman T."/>
            <person name="Nair S."/>
            <person name="De Pinna E."/>
            <person name="Peters T."/>
            <person name="Grant K."/>
        </authorList>
    </citation>
    <scope>NUCLEOTIDE SEQUENCE [LARGE SCALE GENOMIC DNA]</scope>
    <source>
        <strain evidence="2">107213</strain>
    </source>
</reference>
<keyword evidence="1" id="KW-0472">Membrane</keyword>